<dbReference type="AlphaFoldDB" id="A0A1M7Z2Y8"/>
<evidence type="ECO:0000313" key="2">
    <source>
        <dbReference type="Proteomes" id="UP000184600"/>
    </source>
</evidence>
<name>A0A1M7Z2Y8_9VIBR</name>
<dbReference type="EMBL" id="FRFG01000108">
    <property type="protein sequence ID" value="SHO59251.1"/>
    <property type="molecule type" value="Genomic_DNA"/>
</dbReference>
<dbReference type="Proteomes" id="UP000184600">
    <property type="component" value="Unassembled WGS sequence"/>
</dbReference>
<organism evidence="1 2">
    <name type="scientific">Vibrio quintilis</name>
    <dbReference type="NCBI Taxonomy" id="1117707"/>
    <lineage>
        <taxon>Bacteria</taxon>
        <taxon>Pseudomonadati</taxon>
        <taxon>Pseudomonadota</taxon>
        <taxon>Gammaproteobacteria</taxon>
        <taxon>Vibrionales</taxon>
        <taxon>Vibrionaceae</taxon>
        <taxon>Vibrio</taxon>
    </lineage>
</organism>
<reference evidence="2" key="1">
    <citation type="submission" date="2016-12" db="EMBL/GenBank/DDBJ databases">
        <authorList>
            <person name="Rodrigo-Torres L."/>
            <person name="Arahal R.D."/>
            <person name="Lucena T."/>
        </authorList>
    </citation>
    <scope>NUCLEOTIDE SEQUENCE [LARGE SCALE GENOMIC DNA]</scope>
</reference>
<protein>
    <submittedName>
        <fullName evidence="1">Uncharacterized protein</fullName>
    </submittedName>
</protein>
<accession>A0A1M7Z2Y8</accession>
<gene>
    <name evidence="1" type="ORF">VQ7734_05031</name>
</gene>
<evidence type="ECO:0000313" key="1">
    <source>
        <dbReference type="EMBL" id="SHO59251.1"/>
    </source>
</evidence>
<keyword evidence="2" id="KW-1185">Reference proteome</keyword>
<proteinExistence type="predicted"/>
<sequence length="72" mass="8761">MRTDAIKAKMMYLCRYVLNHLMASQKSGWRRYYLYQFVRRESLDGYLSGMENQWTKLLSHQFVIYLVDALQM</sequence>